<dbReference type="Gene3D" id="3.40.33.10">
    <property type="entry name" value="CAP"/>
    <property type="match status" value="1"/>
</dbReference>
<keyword evidence="2" id="KW-0732">Signal</keyword>
<dbReference type="EMBL" id="JAUZEE010000001">
    <property type="protein sequence ID" value="MDP4299316.1"/>
    <property type="molecule type" value="Genomic_DNA"/>
</dbReference>
<evidence type="ECO:0000313" key="4">
    <source>
        <dbReference type="EMBL" id="MDP4299316.1"/>
    </source>
</evidence>
<evidence type="ECO:0000256" key="2">
    <source>
        <dbReference type="SAM" id="SignalP"/>
    </source>
</evidence>
<dbReference type="PANTHER" id="PTHR31157:SF1">
    <property type="entry name" value="SCP DOMAIN-CONTAINING PROTEIN"/>
    <property type="match status" value="1"/>
</dbReference>
<evidence type="ECO:0000259" key="3">
    <source>
        <dbReference type="Pfam" id="PF00188"/>
    </source>
</evidence>
<dbReference type="InterPro" id="IPR014044">
    <property type="entry name" value="CAP_dom"/>
</dbReference>
<dbReference type="RefSeq" id="WP_305747876.1">
    <property type="nucleotide sequence ID" value="NZ_JAUZEE010000001.1"/>
</dbReference>
<sequence length="260" mass="27779">MPVPQRAFALLIRLASGLATALLVACAGMPDDAAPPATPNADDAARTMVGRPIVPVTTIRECALTPAQRATQQAMLDELNHARTQPARYAALVEANYAGLGEDRIYLRDGVRIRMTEGLSAVREAVAFLKQVRPVPALRAHGCLSVAAQSHVKDQGPRGSVGHGGSDGSDPPRRAARALGRKSACGENISYGPESPREHVIGLLVDDGVADRGHRNNIFLAEYRSFGAAVGPHKVYRQMAVHVMCFEDIRDEAPARATPR</sequence>
<name>A0ABT9FYK3_LEPDI</name>
<dbReference type="PROSITE" id="PS51257">
    <property type="entry name" value="PROKAR_LIPOPROTEIN"/>
    <property type="match status" value="1"/>
</dbReference>
<dbReference type="PANTHER" id="PTHR31157">
    <property type="entry name" value="SCP DOMAIN-CONTAINING PROTEIN"/>
    <property type="match status" value="1"/>
</dbReference>
<dbReference type="Pfam" id="PF00188">
    <property type="entry name" value="CAP"/>
    <property type="match status" value="1"/>
</dbReference>
<dbReference type="Proteomes" id="UP001235760">
    <property type="component" value="Unassembled WGS sequence"/>
</dbReference>
<feature type="chain" id="PRO_5045449141" evidence="2">
    <location>
        <begin position="22"/>
        <end position="260"/>
    </location>
</feature>
<feature type="signal peptide" evidence="2">
    <location>
        <begin position="1"/>
        <end position="21"/>
    </location>
</feature>
<proteinExistence type="predicted"/>
<dbReference type="CDD" id="cd05379">
    <property type="entry name" value="CAP_bacterial"/>
    <property type="match status" value="1"/>
</dbReference>
<accession>A0ABT9FYK3</accession>
<evidence type="ECO:0000256" key="1">
    <source>
        <dbReference type="SAM" id="MobiDB-lite"/>
    </source>
</evidence>
<protein>
    <submittedName>
        <fullName evidence="4">CAP domain-containing protein</fullName>
    </submittedName>
</protein>
<feature type="region of interest" description="Disordered" evidence="1">
    <location>
        <begin position="149"/>
        <end position="179"/>
    </location>
</feature>
<organism evidence="4 5">
    <name type="scientific">Leptothrix discophora</name>
    <dbReference type="NCBI Taxonomy" id="89"/>
    <lineage>
        <taxon>Bacteria</taxon>
        <taxon>Pseudomonadati</taxon>
        <taxon>Pseudomonadota</taxon>
        <taxon>Betaproteobacteria</taxon>
        <taxon>Burkholderiales</taxon>
        <taxon>Sphaerotilaceae</taxon>
        <taxon>Leptothrix</taxon>
    </lineage>
</organism>
<feature type="domain" description="SCP" evidence="3">
    <location>
        <begin position="131"/>
        <end position="238"/>
    </location>
</feature>
<evidence type="ECO:0000313" key="5">
    <source>
        <dbReference type="Proteomes" id="UP001235760"/>
    </source>
</evidence>
<comment type="caution">
    <text evidence="4">The sequence shown here is derived from an EMBL/GenBank/DDBJ whole genome shotgun (WGS) entry which is preliminary data.</text>
</comment>
<gene>
    <name evidence="4" type="ORF">Q8X39_01600</name>
</gene>
<reference evidence="4 5" key="1">
    <citation type="submission" date="2023-08" db="EMBL/GenBank/DDBJ databases">
        <authorList>
            <person name="Roldan D.M."/>
            <person name="Menes R.J."/>
        </authorList>
    </citation>
    <scope>NUCLEOTIDE SEQUENCE [LARGE SCALE GENOMIC DNA]</scope>
    <source>
        <strain evidence="4 5">CCM 2812</strain>
    </source>
</reference>
<keyword evidence="5" id="KW-1185">Reference proteome</keyword>
<dbReference type="SUPFAM" id="SSF55797">
    <property type="entry name" value="PR-1-like"/>
    <property type="match status" value="1"/>
</dbReference>
<dbReference type="InterPro" id="IPR035940">
    <property type="entry name" value="CAP_sf"/>
</dbReference>